<dbReference type="AlphaFoldDB" id="A0A3M6U4R7"/>
<gene>
    <name evidence="1" type="ORF">pdam_00019408</name>
</gene>
<keyword evidence="2" id="KW-1185">Reference proteome</keyword>
<organism evidence="1 2">
    <name type="scientific">Pocillopora damicornis</name>
    <name type="common">Cauliflower coral</name>
    <name type="synonym">Millepora damicornis</name>
    <dbReference type="NCBI Taxonomy" id="46731"/>
    <lineage>
        <taxon>Eukaryota</taxon>
        <taxon>Metazoa</taxon>
        <taxon>Cnidaria</taxon>
        <taxon>Anthozoa</taxon>
        <taxon>Hexacorallia</taxon>
        <taxon>Scleractinia</taxon>
        <taxon>Astrocoeniina</taxon>
        <taxon>Pocilloporidae</taxon>
        <taxon>Pocillopora</taxon>
    </lineage>
</organism>
<accession>A0A3M6U4R7</accession>
<proteinExistence type="predicted"/>
<reference evidence="1 2" key="1">
    <citation type="journal article" date="2018" name="Sci. Rep.">
        <title>Comparative analysis of the Pocillopora damicornis genome highlights role of immune system in coral evolution.</title>
        <authorList>
            <person name="Cunning R."/>
            <person name="Bay R.A."/>
            <person name="Gillette P."/>
            <person name="Baker A.C."/>
            <person name="Traylor-Knowles N."/>
        </authorList>
    </citation>
    <scope>NUCLEOTIDE SEQUENCE [LARGE SCALE GENOMIC DNA]</scope>
    <source>
        <strain evidence="1">RSMAS</strain>
        <tissue evidence="1">Whole animal</tissue>
    </source>
</reference>
<protein>
    <submittedName>
        <fullName evidence="1">Uncharacterized protein</fullName>
    </submittedName>
</protein>
<dbReference type="EMBL" id="RCHS01002251">
    <property type="protein sequence ID" value="RMX48549.1"/>
    <property type="molecule type" value="Genomic_DNA"/>
</dbReference>
<comment type="caution">
    <text evidence="1">The sequence shown here is derived from an EMBL/GenBank/DDBJ whole genome shotgun (WGS) entry which is preliminary data.</text>
</comment>
<evidence type="ECO:0000313" key="1">
    <source>
        <dbReference type="EMBL" id="RMX48549.1"/>
    </source>
</evidence>
<sequence length="85" mass="9225">MRNSSAEEPVETKAVVASQIKGKLKNSVFIHKYQHTLRLSGNSDLPAYPGFMVINVAQDGSNLISVPSNSRVSDPELIPGSIKQM</sequence>
<name>A0A3M6U4R7_POCDA</name>
<evidence type="ECO:0000313" key="2">
    <source>
        <dbReference type="Proteomes" id="UP000275408"/>
    </source>
</evidence>
<dbReference type="Proteomes" id="UP000275408">
    <property type="component" value="Unassembled WGS sequence"/>
</dbReference>